<keyword evidence="5 9" id="KW-0067">ATP-binding</keyword>
<evidence type="ECO:0000256" key="4">
    <source>
        <dbReference type="ARBA" id="ARBA00022806"/>
    </source>
</evidence>
<dbReference type="CDD" id="cd17967">
    <property type="entry name" value="DEADc_DDX3_DDX4"/>
    <property type="match status" value="1"/>
</dbReference>
<protein>
    <recommendedName>
        <fullName evidence="1">RNA helicase</fullName>
        <ecNumber evidence="1">3.6.4.13</ecNumber>
    </recommendedName>
</protein>
<dbReference type="InterPro" id="IPR001650">
    <property type="entry name" value="Helicase_C-like"/>
</dbReference>
<evidence type="ECO:0000256" key="5">
    <source>
        <dbReference type="ARBA" id="ARBA00022840"/>
    </source>
</evidence>
<dbReference type="InterPro" id="IPR011545">
    <property type="entry name" value="DEAD/DEAH_box_helicase_dom"/>
</dbReference>
<evidence type="ECO:0000256" key="6">
    <source>
        <dbReference type="ARBA" id="ARBA00022884"/>
    </source>
</evidence>
<feature type="compositionally biased region" description="Low complexity" evidence="10">
    <location>
        <begin position="30"/>
        <end position="42"/>
    </location>
</feature>
<sequence length="656" mass="72559">MDSGWSDEPQTSYDSNGRSYGKGRGFIPHNNNNINNSNINENVWDSKDTENIKNEQSDTDKFWQSADGYDYKVTTSKVEKDGEGGGKDGEGRGRGRGRGKGRGKGGEGGGRVGRGRGTFKNRDGNDNDNNDYRRNNNYEDNADDGNQNDQDGRSKKTGVAQSSCAGMSQKPREQYIPPDLPSDEKTLFSNGVEMGINFDKYDFIGVKVTGEDPPPQIESFENSGLRPLLLNNIKRSGYTKPTPIQKNALPIIMAGRDLMACAQTGSGKTAAFSIPIINMLLQRDADLGLSMSYCEPQALIISPTRELTMQIWHEIVKFSYGSFMKAAVAYGGTSVIHQGGKLSKGCHILVATPGRLLDFIERGRIKFSSLQFLVLDEADRMLDMGFLPNIEKIVDHETMPTINRQTLMFSATFPDEVQHLAKRFLNNYLFVAVGTVGGACADVEQNFYEVVKGKKKDLLKEILQREHDAGTLQGTLVFVEMKKKADFIAVFLSESNYPTTSIHGDRLQKQREEALADFKSGKMSVLVATAVAARGLDIKNVAHVINYDLPKGIDEYVHRIGRTGRVGNRGRATSFFEPDDDAPLREDLIKILKQAEQPVPDCLLNGSSNRNYLPGRGTNRYGGADIREYVSGYATAVYMSPTAMRPQIAVEPEETW</sequence>
<keyword evidence="2 9" id="KW-0547">Nucleotide-binding</keyword>
<dbReference type="GO" id="GO:0003724">
    <property type="term" value="F:RNA helicase activity"/>
    <property type="evidence" value="ECO:0007669"/>
    <property type="project" value="UniProtKB-EC"/>
</dbReference>
<comment type="similarity">
    <text evidence="9">Belongs to the DEAD box helicase family.</text>
</comment>
<evidence type="ECO:0000259" key="13">
    <source>
        <dbReference type="PROSITE" id="PS51195"/>
    </source>
</evidence>
<evidence type="ECO:0000256" key="8">
    <source>
        <dbReference type="PROSITE-ProRule" id="PRU00552"/>
    </source>
</evidence>
<dbReference type="Pfam" id="PF00270">
    <property type="entry name" value="DEAD"/>
    <property type="match status" value="1"/>
</dbReference>
<feature type="short sequence motif" description="Q motif" evidence="8">
    <location>
        <begin position="218"/>
        <end position="246"/>
    </location>
</feature>
<name>A0A6J3LAU5_9HYME</name>
<dbReference type="KEGG" id="bvk:117240583"/>
<keyword evidence="14" id="KW-1185">Reference proteome</keyword>
<dbReference type="InterPro" id="IPR044763">
    <property type="entry name" value="Ded1/Dbp1_DEADc"/>
</dbReference>
<evidence type="ECO:0000256" key="3">
    <source>
        <dbReference type="ARBA" id="ARBA00022801"/>
    </source>
</evidence>
<dbReference type="RefSeq" id="XP_033362477.1">
    <property type="nucleotide sequence ID" value="XM_033506586.1"/>
</dbReference>
<dbReference type="PROSITE" id="PS51192">
    <property type="entry name" value="HELICASE_ATP_BIND_1"/>
    <property type="match status" value="1"/>
</dbReference>
<dbReference type="SMART" id="SM00487">
    <property type="entry name" value="DEXDc"/>
    <property type="match status" value="1"/>
</dbReference>
<reference evidence="15" key="1">
    <citation type="submission" date="2025-08" db="UniProtKB">
        <authorList>
            <consortium name="RefSeq"/>
        </authorList>
    </citation>
    <scope>IDENTIFICATION</scope>
    <source>
        <tissue evidence="15">Muscle</tissue>
    </source>
</reference>
<dbReference type="FunFam" id="3.40.50.300:FF:000008">
    <property type="entry name" value="ATP-dependent RNA helicase RhlB"/>
    <property type="match status" value="1"/>
</dbReference>
<evidence type="ECO:0000256" key="7">
    <source>
        <dbReference type="ARBA" id="ARBA00047984"/>
    </source>
</evidence>
<dbReference type="SUPFAM" id="SSF52540">
    <property type="entry name" value="P-loop containing nucleoside triphosphate hydrolases"/>
    <property type="match status" value="2"/>
</dbReference>
<dbReference type="GeneID" id="117240583"/>
<evidence type="ECO:0000313" key="14">
    <source>
        <dbReference type="Proteomes" id="UP000504631"/>
    </source>
</evidence>
<dbReference type="InterPro" id="IPR014001">
    <property type="entry name" value="Helicase_ATP-bd"/>
</dbReference>
<dbReference type="SMART" id="SM00490">
    <property type="entry name" value="HELICc"/>
    <property type="match status" value="1"/>
</dbReference>
<dbReference type="GO" id="GO:0016787">
    <property type="term" value="F:hydrolase activity"/>
    <property type="evidence" value="ECO:0007669"/>
    <property type="project" value="UniProtKB-KW"/>
</dbReference>
<feature type="compositionally biased region" description="Polar residues" evidence="10">
    <location>
        <begin position="8"/>
        <end position="18"/>
    </location>
</feature>
<dbReference type="GO" id="GO:0003723">
    <property type="term" value="F:RNA binding"/>
    <property type="evidence" value="ECO:0007669"/>
    <property type="project" value="UniProtKB-KW"/>
</dbReference>
<feature type="compositionally biased region" description="Basic and acidic residues" evidence="10">
    <location>
        <begin position="120"/>
        <end position="137"/>
    </location>
</feature>
<dbReference type="GO" id="GO:0031047">
    <property type="term" value="P:regulatory ncRNA-mediated gene silencing"/>
    <property type="evidence" value="ECO:0007669"/>
    <property type="project" value="UniProtKB-ARBA"/>
</dbReference>
<keyword evidence="4 9" id="KW-0347">Helicase</keyword>
<feature type="domain" description="DEAD-box RNA helicase Q" evidence="13">
    <location>
        <begin position="218"/>
        <end position="246"/>
    </location>
</feature>
<feature type="domain" description="Helicase ATP-binding" evidence="11">
    <location>
        <begin position="249"/>
        <end position="431"/>
    </location>
</feature>
<feature type="compositionally biased region" description="Basic and acidic residues" evidence="10">
    <location>
        <begin position="44"/>
        <end position="61"/>
    </location>
</feature>
<dbReference type="PROSITE" id="PS00039">
    <property type="entry name" value="DEAD_ATP_HELICASE"/>
    <property type="match status" value="1"/>
</dbReference>
<dbReference type="PANTHER" id="PTHR47958">
    <property type="entry name" value="ATP-DEPENDENT RNA HELICASE DBP3"/>
    <property type="match status" value="1"/>
</dbReference>
<dbReference type="CDD" id="cd18787">
    <property type="entry name" value="SF2_C_DEAD"/>
    <property type="match status" value="1"/>
</dbReference>
<evidence type="ECO:0000256" key="9">
    <source>
        <dbReference type="RuleBase" id="RU000492"/>
    </source>
</evidence>
<gene>
    <name evidence="15" type="primary">LOC117240583</name>
</gene>
<organism evidence="14 15">
    <name type="scientific">Bombus vosnesenskii</name>
    <dbReference type="NCBI Taxonomy" id="207650"/>
    <lineage>
        <taxon>Eukaryota</taxon>
        <taxon>Metazoa</taxon>
        <taxon>Ecdysozoa</taxon>
        <taxon>Arthropoda</taxon>
        <taxon>Hexapoda</taxon>
        <taxon>Insecta</taxon>
        <taxon>Pterygota</taxon>
        <taxon>Neoptera</taxon>
        <taxon>Endopterygota</taxon>
        <taxon>Hymenoptera</taxon>
        <taxon>Apocrita</taxon>
        <taxon>Aculeata</taxon>
        <taxon>Apoidea</taxon>
        <taxon>Anthophila</taxon>
        <taxon>Apidae</taxon>
        <taxon>Bombus</taxon>
        <taxon>Pyrobombus</taxon>
    </lineage>
</organism>
<dbReference type="Proteomes" id="UP000504631">
    <property type="component" value="Unplaced"/>
</dbReference>
<proteinExistence type="inferred from homology"/>
<keyword evidence="3 9" id="KW-0378">Hydrolase</keyword>
<evidence type="ECO:0000256" key="2">
    <source>
        <dbReference type="ARBA" id="ARBA00022741"/>
    </source>
</evidence>
<evidence type="ECO:0000259" key="12">
    <source>
        <dbReference type="PROSITE" id="PS51194"/>
    </source>
</evidence>
<dbReference type="InterPro" id="IPR027417">
    <property type="entry name" value="P-loop_NTPase"/>
</dbReference>
<dbReference type="EC" id="3.6.4.13" evidence="1"/>
<evidence type="ECO:0000313" key="15">
    <source>
        <dbReference type="RefSeq" id="XP_033362477.1"/>
    </source>
</evidence>
<dbReference type="PROSITE" id="PS51194">
    <property type="entry name" value="HELICASE_CTER"/>
    <property type="match status" value="1"/>
</dbReference>
<dbReference type="AlphaFoldDB" id="A0A6J3LAU5"/>
<evidence type="ECO:0000256" key="1">
    <source>
        <dbReference type="ARBA" id="ARBA00012552"/>
    </source>
</evidence>
<accession>A0A6J3LAU5</accession>
<evidence type="ECO:0000259" key="11">
    <source>
        <dbReference type="PROSITE" id="PS51192"/>
    </source>
</evidence>
<feature type="compositionally biased region" description="Basic and acidic residues" evidence="10">
    <location>
        <begin position="77"/>
        <end position="93"/>
    </location>
</feature>
<comment type="catalytic activity">
    <reaction evidence="7">
        <text>ATP + H2O = ADP + phosphate + H(+)</text>
        <dbReference type="Rhea" id="RHEA:13065"/>
        <dbReference type="ChEBI" id="CHEBI:15377"/>
        <dbReference type="ChEBI" id="CHEBI:15378"/>
        <dbReference type="ChEBI" id="CHEBI:30616"/>
        <dbReference type="ChEBI" id="CHEBI:43474"/>
        <dbReference type="ChEBI" id="CHEBI:456216"/>
        <dbReference type="EC" id="3.6.4.13"/>
    </reaction>
</comment>
<dbReference type="Pfam" id="PF00271">
    <property type="entry name" value="Helicase_C"/>
    <property type="match status" value="1"/>
</dbReference>
<feature type="region of interest" description="Disordered" evidence="10">
    <location>
        <begin position="1"/>
        <end position="186"/>
    </location>
</feature>
<evidence type="ECO:0000256" key="10">
    <source>
        <dbReference type="SAM" id="MobiDB-lite"/>
    </source>
</evidence>
<dbReference type="PROSITE" id="PS51195">
    <property type="entry name" value="Q_MOTIF"/>
    <property type="match status" value="1"/>
</dbReference>
<feature type="domain" description="Helicase C-terminal" evidence="12">
    <location>
        <begin position="454"/>
        <end position="607"/>
    </location>
</feature>
<dbReference type="FunFam" id="3.40.50.300:FF:000397">
    <property type="entry name" value="Probable ATP-dependent RNA helicase DDX4"/>
    <property type="match status" value="1"/>
</dbReference>
<dbReference type="InterPro" id="IPR000629">
    <property type="entry name" value="RNA-helicase_DEAD-box_CS"/>
</dbReference>
<dbReference type="InterPro" id="IPR014014">
    <property type="entry name" value="RNA_helicase_DEAD_Q_motif"/>
</dbReference>
<feature type="compositionally biased region" description="Basic residues" evidence="10">
    <location>
        <begin position="94"/>
        <end position="103"/>
    </location>
</feature>
<dbReference type="Gene3D" id="3.40.50.300">
    <property type="entry name" value="P-loop containing nucleotide triphosphate hydrolases"/>
    <property type="match status" value="2"/>
</dbReference>
<keyword evidence="6" id="KW-0694">RNA-binding</keyword>
<dbReference type="GO" id="GO:0005524">
    <property type="term" value="F:ATP binding"/>
    <property type="evidence" value="ECO:0007669"/>
    <property type="project" value="UniProtKB-KW"/>
</dbReference>